<dbReference type="CDD" id="cd02440">
    <property type="entry name" value="AdoMet_MTases"/>
    <property type="match status" value="1"/>
</dbReference>
<dbReference type="Pfam" id="PF03602">
    <property type="entry name" value="Cons_hypoth95"/>
    <property type="match status" value="1"/>
</dbReference>
<dbReference type="EMBL" id="LJJD01000013">
    <property type="protein sequence ID" value="KQL58136.1"/>
    <property type="molecule type" value="Genomic_DNA"/>
</dbReference>
<name>A0A9D5I1W9_9BACI</name>
<comment type="caution">
    <text evidence="4">The sequence shown here is derived from an EMBL/GenBank/DDBJ whole genome shotgun (WGS) entry which is preliminary data.</text>
</comment>
<keyword evidence="2" id="KW-0808">Transferase</keyword>
<keyword evidence="5" id="KW-1185">Reference proteome</keyword>
<gene>
    <name evidence="4" type="ORF">AN965_05010</name>
</gene>
<dbReference type="PANTHER" id="PTHR43542">
    <property type="entry name" value="METHYLTRANSFERASE"/>
    <property type="match status" value="1"/>
</dbReference>
<protein>
    <submittedName>
        <fullName evidence="4">16S rRNA (Guanine(966)-N(2))-methyltransferase RsmD</fullName>
    </submittedName>
</protein>
<proteinExistence type="predicted"/>
<reference evidence="4 5" key="1">
    <citation type="submission" date="2015-09" db="EMBL/GenBank/DDBJ databases">
        <title>Genome sequencing project for genomic taxonomy and phylogenomics of Bacillus-like bacteria.</title>
        <authorList>
            <person name="Liu B."/>
            <person name="Wang J."/>
            <person name="Zhu Y."/>
            <person name="Liu G."/>
            <person name="Chen Q."/>
            <person name="Chen Z."/>
            <person name="Lan J."/>
            <person name="Che J."/>
            <person name="Ge C."/>
            <person name="Shi H."/>
            <person name="Pan Z."/>
            <person name="Liu X."/>
        </authorList>
    </citation>
    <scope>NUCLEOTIDE SEQUENCE [LARGE SCALE GENOMIC DNA]</scope>
    <source>
        <strain evidence="4 5">DSM 19153</strain>
    </source>
</reference>
<evidence type="ECO:0000256" key="2">
    <source>
        <dbReference type="ARBA" id="ARBA00022679"/>
    </source>
</evidence>
<dbReference type="PIRSF" id="PIRSF004553">
    <property type="entry name" value="CHP00095"/>
    <property type="match status" value="1"/>
</dbReference>
<accession>A0A9D5I1W9</accession>
<sequence length="191" mass="20809">MRVISGQQGGLRLKPVPGKQTRPTTDKVKESIFNVIGPYFDGGQALDLFAGSGALGIEALSRGMDRCVFIDAQHPAIQTIRQNLSHTNLSERASVFKNDSLRGLQALISKGETFQLLLIDPPYAKAELYIKEALAKIDASGVLEEGGLIVCETASSSELASFPTLQIIRTEQYGETKITIYERVNDYEASC</sequence>
<dbReference type="Proteomes" id="UP000051061">
    <property type="component" value="Unassembled WGS sequence"/>
</dbReference>
<evidence type="ECO:0000313" key="4">
    <source>
        <dbReference type="EMBL" id="KQL58136.1"/>
    </source>
</evidence>
<feature type="region of interest" description="Disordered" evidence="3">
    <location>
        <begin position="1"/>
        <end position="24"/>
    </location>
</feature>
<dbReference type="NCBIfam" id="TIGR00095">
    <property type="entry name" value="16S rRNA (guanine(966)-N(2))-methyltransferase RsmD"/>
    <property type="match status" value="1"/>
</dbReference>
<evidence type="ECO:0000313" key="5">
    <source>
        <dbReference type="Proteomes" id="UP000051061"/>
    </source>
</evidence>
<dbReference type="Gene3D" id="3.40.50.150">
    <property type="entry name" value="Vaccinia Virus protein VP39"/>
    <property type="match status" value="1"/>
</dbReference>
<dbReference type="InterPro" id="IPR029063">
    <property type="entry name" value="SAM-dependent_MTases_sf"/>
</dbReference>
<dbReference type="AlphaFoldDB" id="A0A9D5I1W9"/>
<dbReference type="GO" id="GO:0008168">
    <property type="term" value="F:methyltransferase activity"/>
    <property type="evidence" value="ECO:0007669"/>
    <property type="project" value="UniProtKB-KW"/>
</dbReference>
<dbReference type="SUPFAM" id="SSF53335">
    <property type="entry name" value="S-adenosyl-L-methionine-dependent methyltransferases"/>
    <property type="match status" value="1"/>
</dbReference>
<dbReference type="GO" id="GO:0031167">
    <property type="term" value="P:rRNA methylation"/>
    <property type="evidence" value="ECO:0007669"/>
    <property type="project" value="InterPro"/>
</dbReference>
<dbReference type="PANTHER" id="PTHR43542:SF1">
    <property type="entry name" value="METHYLTRANSFERASE"/>
    <property type="match status" value="1"/>
</dbReference>
<dbReference type="InterPro" id="IPR004398">
    <property type="entry name" value="RNA_MeTrfase_RsmD"/>
</dbReference>
<organism evidence="4 5">
    <name type="scientific">Alkalicoccobacillus plakortidis</name>
    <dbReference type="NCBI Taxonomy" id="444060"/>
    <lineage>
        <taxon>Bacteria</taxon>
        <taxon>Bacillati</taxon>
        <taxon>Bacillota</taxon>
        <taxon>Bacilli</taxon>
        <taxon>Bacillales</taxon>
        <taxon>Bacillaceae</taxon>
        <taxon>Alkalicoccobacillus</taxon>
    </lineage>
</organism>
<keyword evidence="1" id="KW-0489">Methyltransferase</keyword>
<evidence type="ECO:0000256" key="1">
    <source>
        <dbReference type="ARBA" id="ARBA00022603"/>
    </source>
</evidence>
<evidence type="ECO:0000256" key="3">
    <source>
        <dbReference type="SAM" id="MobiDB-lite"/>
    </source>
</evidence>